<dbReference type="InterPro" id="IPR036770">
    <property type="entry name" value="Ankyrin_rpt-contain_sf"/>
</dbReference>
<dbReference type="EMBL" id="MNBE01000664">
    <property type="protein sequence ID" value="OKO99222.1"/>
    <property type="molecule type" value="Genomic_DNA"/>
</dbReference>
<feature type="repeat" description="ANK" evidence="3">
    <location>
        <begin position="122"/>
        <end position="154"/>
    </location>
</feature>
<reference evidence="5 6" key="1">
    <citation type="submission" date="2016-10" db="EMBL/GenBank/DDBJ databases">
        <title>Genome sequence of the ascomycete fungus Penicillium subrubescens.</title>
        <authorList>
            <person name="De Vries R.P."/>
            <person name="Peng M."/>
            <person name="Dilokpimol A."/>
            <person name="Hilden K."/>
            <person name="Makela M.R."/>
            <person name="Grigoriev I."/>
            <person name="Riley R."/>
            <person name="Granchi Z."/>
        </authorList>
    </citation>
    <scope>NUCLEOTIDE SEQUENCE [LARGE SCALE GENOMIC DNA]</scope>
    <source>
        <strain evidence="5 6">CBS 132785</strain>
    </source>
</reference>
<dbReference type="PROSITE" id="PS50297">
    <property type="entry name" value="ANK_REP_REGION"/>
    <property type="match status" value="3"/>
</dbReference>
<evidence type="ECO:0000256" key="3">
    <source>
        <dbReference type="PROSITE-ProRule" id="PRU00023"/>
    </source>
</evidence>
<feature type="repeat" description="ANK" evidence="3">
    <location>
        <begin position="49"/>
        <end position="81"/>
    </location>
</feature>
<dbReference type="Pfam" id="PF12937">
    <property type="entry name" value="F-box-like"/>
    <property type="match status" value="1"/>
</dbReference>
<dbReference type="Gene3D" id="1.25.40.20">
    <property type="entry name" value="Ankyrin repeat-containing domain"/>
    <property type="match status" value="2"/>
</dbReference>
<evidence type="ECO:0000313" key="5">
    <source>
        <dbReference type="EMBL" id="OKO99222.1"/>
    </source>
</evidence>
<evidence type="ECO:0000256" key="1">
    <source>
        <dbReference type="ARBA" id="ARBA00022737"/>
    </source>
</evidence>
<dbReference type="PROSITE" id="PS50088">
    <property type="entry name" value="ANK_REPEAT"/>
    <property type="match status" value="4"/>
</dbReference>
<dbReference type="PANTHER" id="PTHR24198:SF165">
    <property type="entry name" value="ANKYRIN REPEAT-CONTAINING PROTEIN-RELATED"/>
    <property type="match status" value="1"/>
</dbReference>
<keyword evidence="1" id="KW-0677">Repeat</keyword>
<evidence type="ECO:0000313" key="6">
    <source>
        <dbReference type="Proteomes" id="UP000186955"/>
    </source>
</evidence>
<comment type="caution">
    <text evidence="5">The sequence shown here is derived from an EMBL/GenBank/DDBJ whole genome shotgun (WGS) entry which is preliminary data.</text>
</comment>
<name>A0A1Q5TG74_9EURO</name>
<keyword evidence="2 3" id="KW-0040">ANK repeat</keyword>
<proteinExistence type="predicted"/>
<feature type="repeat" description="ANK" evidence="3">
    <location>
        <begin position="190"/>
        <end position="222"/>
    </location>
</feature>
<dbReference type="CDD" id="cd09917">
    <property type="entry name" value="F-box_SF"/>
    <property type="match status" value="1"/>
</dbReference>
<dbReference type="OrthoDB" id="366390at2759"/>
<evidence type="ECO:0000256" key="2">
    <source>
        <dbReference type="ARBA" id="ARBA00023043"/>
    </source>
</evidence>
<dbReference type="SUPFAM" id="SSF48403">
    <property type="entry name" value="Ankyrin repeat"/>
    <property type="match status" value="1"/>
</dbReference>
<dbReference type="PRINTS" id="PR01415">
    <property type="entry name" value="ANKYRIN"/>
</dbReference>
<accession>A0A1Q5TG74</accession>
<gene>
    <name evidence="5" type="ORF">PENSUB_8609</name>
</gene>
<feature type="domain" description="F-box" evidence="4">
    <location>
        <begin position="1"/>
        <end position="46"/>
    </location>
</feature>
<feature type="repeat" description="ANK" evidence="3">
    <location>
        <begin position="155"/>
        <end position="187"/>
    </location>
</feature>
<dbReference type="AlphaFoldDB" id="A0A1Q5TG74"/>
<organism evidence="5 6">
    <name type="scientific">Penicillium subrubescens</name>
    <dbReference type="NCBI Taxonomy" id="1316194"/>
    <lineage>
        <taxon>Eukaryota</taxon>
        <taxon>Fungi</taxon>
        <taxon>Dikarya</taxon>
        <taxon>Ascomycota</taxon>
        <taxon>Pezizomycotina</taxon>
        <taxon>Eurotiomycetes</taxon>
        <taxon>Eurotiomycetidae</taxon>
        <taxon>Eurotiales</taxon>
        <taxon>Aspergillaceae</taxon>
        <taxon>Penicillium</taxon>
    </lineage>
</organism>
<dbReference type="SMART" id="SM00248">
    <property type="entry name" value="ANK"/>
    <property type="match status" value="6"/>
</dbReference>
<dbReference type="Pfam" id="PF12796">
    <property type="entry name" value="Ank_2"/>
    <property type="match status" value="1"/>
</dbReference>
<dbReference type="GO" id="GO:0000502">
    <property type="term" value="C:proteasome complex"/>
    <property type="evidence" value="ECO:0007669"/>
    <property type="project" value="UniProtKB-KW"/>
</dbReference>
<dbReference type="Proteomes" id="UP000186955">
    <property type="component" value="Unassembled WGS sequence"/>
</dbReference>
<dbReference type="InterPro" id="IPR036047">
    <property type="entry name" value="F-box-like_dom_sf"/>
</dbReference>
<dbReference type="InterPro" id="IPR001810">
    <property type="entry name" value="F-box_dom"/>
</dbReference>
<dbReference type="SUPFAM" id="SSF81383">
    <property type="entry name" value="F-box domain"/>
    <property type="match status" value="1"/>
</dbReference>
<dbReference type="STRING" id="1316194.A0A1Q5TG74"/>
<protein>
    <submittedName>
        <fullName evidence="5">26S proteasome non-ATPase regulatory subunit 10</fullName>
    </submittedName>
</protein>
<dbReference type="PROSITE" id="PS50181">
    <property type="entry name" value="FBOX"/>
    <property type="match status" value="1"/>
</dbReference>
<keyword evidence="5" id="KW-0647">Proteasome</keyword>
<dbReference type="PANTHER" id="PTHR24198">
    <property type="entry name" value="ANKYRIN REPEAT AND PROTEIN KINASE DOMAIN-CONTAINING PROTEIN"/>
    <property type="match status" value="1"/>
</dbReference>
<evidence type="ECO:0000259" key="4">
    <source>
        <dbReference type="PROSITE" id="PS50181"/>
    </source>
</evidence>
<sequence>MSFQSLPNELLYMISGQLRRPDLNALAQTCQQFYAFLNSTLYFDNIRLNHSSALFWAASTGSLGTIQRMLAHGADLQIRAESAAATQLGLNYLKSQNMTRKRGSARTRHTRSKKESLSFSACGETLLHRAAEWNQEAVAKYLLDNGCDMLSIDMYGYYPIQLAAHRGHESLVRLFLEKGFHPNTLSWARTDPSAIHSAVCGGYSGIVKLLLDHGADANLKGSSSNNEYSPLDLAFSEHWATKTQNILDLQNALGPEHMRGGQENCALLLIDHTAPHEIFEDDRYLLLAVKKNYVKVVQALLDLGIDPNTCLLGRRALRHAKDFKLKELVDLLEPLITPASQLKPKRKKRKTEP</sequence>
<dbReference type="InterPro" id="IPR002110">
    <property type="entry name" value="Ankyrin_rpt"/>
</dbReference>
<keyword evidence="6" id="KW-1185">Reference proteome</keyword>